<accession>A0A067R5C6</accession>
<protein>
    <submittedName>
        <fullName evidence="1">Uncharacterized protein</fullName>
    </submittedName>
</protein>
<dbReference type="InParanoid" id="A0A067R5C6"/>
<gene>
    <name evidence="1" type="ORF">L798_10192</name>
</gene>
<evidence type="ECO:0000313" key="2">
    <source>
        <dbReference type="Proteomes" id="UP000027135"/>
    </source>
</evidence>
<keyword evidence="2" id="KW-1185">Reference proteome</keyword>
<dbReference type="EMBL" id="KK852878">
    <property type="protein sequence ID" value="KDR14495.1"/>
    <property type="molecule type" value="Genomic_DNA"/>
</dbReference>
<dbReference type="Proteomes" id="UP000027135">
    <property type="component" value="Unassembled WGS sequence"/>
</dbReference>
<organism evidence="1 2">
    <name type="scientific">Zootermopsis nevadensis</name>
    <name type="common">Dampwood termite</name>
    <dbReference type="NCBI Taxonomy" id="136037"/>
    <lineage>
        <taxon>Eukaryota</taxon>
        <taxon>Metazoa</taxon>
        <taxon>Ecdysozoa</taxon>
        <taxon>Arthropoda</taxon>
        <taxon>Hexapoda</taxon>
        <taxon>Insecta</taxon>
        <taxon>Pterygota</taxon>
        <taxon>Neoptera</taxon>
        <taxon>Polyneoptera</taxon>
        <taxon>Dictyoptera</taxon>
        <taxon>Blattodea</taxon>
        <taxon>Blattoidea</taxon>
        <taxon>Termitoidae</taxon>
        <taxon>Termopsidae</taxon>
        <taxon>Zootermopsis</taxon>
    </lineage>
</organism>
<dbReference type="AlphaFoldDB" id="A0A067R5C6"/>
<proteinExistence type="predicted"/>
<name>A0A067R5C6_ZOONE</name>
<evidence type="ECO:0000313" key="1">
    <source>
        <dbReference type="EMBL" id="KDR14495.1"/>
    </source>
</evidence>
<reference evidence="1 2" key="1">
    <citation type="journal article" date="2014" name="Nat. Commun.">
        <title>Molecular traces of alternative social organization in a termite genome.</title>
        <authorList>
            <person name="Terrapon N."/>
            <person name="Li C."/>
            <person name="Robertson H.M."/>
            <person name="Ji L."/>
            <person name="Meng X."/>
            <person name="Booth W."/>
            <person name="Chen Z."/>
            <person name="Childers C.P."/>
            <person name="Glastad K.M."/>
            <person name="Gokhale K."/>
            <person name="Gowin J."/>
            <person name="Gronenberg W."/>
            <person name="Hermansen R.A."/>
            <person name="Hu H."/>
            <person name="Hunt B.G."/>
            <person name="Huylmans A.K."/>
            <person name="Khalil S.M."/>
            <person name="Mitchell R.D."/>
            <person name="Munoz-Torres M.C."/>
            <person name="Mustard J.A."/>
            <person name="Pan H."/>
            <person name="Reese J.T."/>
            <person name="Scharf M.E."/>
            <person name="Sun F."/>
            <person name="Vogel H."/>
            <person name="Xiao J."/>
            <person name="Yang W."/>
            <person name="Yang Z."/>
            <person name="Yang Z."/>
            <person name="Zhou J."/>
            <person name="Zhu J."/>
            <person name="Brent C.S."/>
            <person name="Elsik C.G."/>
            <person name="Goodisman M.A."/>
            <person name="Liberles D.A."/>
            <person name="Roe R.M."/>
            <person name="Vargo E.L."/>
            <person name="Vilcinskas A."/>
            <person name="Wang J."/>
            <person name="Bornberg-Bauer E."/>
            <person name="Korb J."/>
            <person name="Zhang G."/>
            <person name="Liebig J."/>
        </authorList>
    </citation>
    <scope>NUCLEOTIDE SEQUENCE [LARGE SCALE GENOMIC DNA]</scope>
    <source>
        <tissue evidence="1">Whole organism</tissue>
    </source>
</reference>
<sequence>MPHISKCVLTTEIDLSTSWINPLPALITQCVMRLSAWNYTLLDLTLQVPGDAASTDSYVQTTTNINYASTTIRVFHILGGQITIALKTQFATKHIFTTAKVIIRRHMYLSVLDT</sequence>